<sequence>MTATTSPLTAPGRPATDELRGLTWDHPRGYGPLEELARLDASLPPGCETVGRPLRWDRQPLSGFESAPIAGLAADYDLLVIDHPGIGSAVESGCLVPMDTLFDTAELKGWREATVGASYDSYALDGRVWALPIDAAAQVSAARPDLMAGCPMPRTWAQVCELPREVPVTLCLGGPHAFLTFCSLCLAQGETPAGEGGFVSRERGLAALETMATLLSRSPSALWPLNPIGVLRAMAAAGGPAYCPLVYGYVTYTRSGPYPLAFGDAPAWRPGGPSGSVLGGAGLAVSRRRAGDPAVRDAVRDHLRRILAEPVQRELFPVTGGQPAARAAWTDLWTNGRSGAFYRSTLATVEAAWVRPRWPGYPAFQEAASRLLREGLAEGVPHESLLDELETCYREARHR</sequence>
<gene>
    <name evidence="2" type="ORF">J4032_16515</name>
</gene>
<accession>A0ABY3WJX5</accession>
<reference evidence="2 3" key="1">
    <citation type="submission" date="2021-03" db="EMBL/GenBank/DDBJ databases">
        <title>Complete genome of Streptomyces formicae strain 1H-GS9 (DSM 100524).</title>
        <authorList>
            <person name="Atanasov K.E."/>
            <person name="Altabella T."/>
            <person name="Ferrer A."/>
        </authorList>
    </citation>
    <scope>NUCLEOTIDE SEQUENCE [LARGE SCALE GENOMIC DNA]</scope>
    <source>
        <strain evidence="2 3">1H-GS9</strain>
    </source>
</reference>
<dbReference type="Gene3D" id="3.40.190.10">
    <property type="entry name" value="Periplasmic binding protein-like II"/>
    <property type="match status" value="2"/>
</dbReference>
<dbReference type="SUPFAM" id="SSF53850">
    <property type="entry name" value="Periplasmic binding protein-like II"/>
    <property type="match status" value="1"/>
</dbReference>
<keyword evidence="3" id="KW-1185">Reference proteome</keyword>
<feature type="region of interest" description="Disordered" evidence="1">
    <location>
        <begin position="1"/>
        <end position="22"/>
    </location>
</feature>
<name>A0ABY3WJX5_9ACTN</name>
<dbReference type="Proteomes" id="UP000828924">
    <property type="component" value="Chromosome"/>
</dbReference>
<evidence type="ECO:0000256" key="1">
    <source>
        <dbReference type="SAM" id="MobiDB-lite"/>
    </source>
</evidence>
<proteinExistence type="predicted"/>
<dbReference type="RefSeq" id="WP_242331608.1">
    <property type="nucleotide sequence ID" value="NZ_CP071872.1"/>
</dbReference>
<organism evidence="2 3">
    <name type="scientific">Streptomyces formicae</name>
    <dbReference type="NCBI Taxonomy" id="1616117"/>
    <lineage>
        <taxon>Bacteria</taxon>
        <taxon>Bacillati</taxon>
        <taxon>Actinomycetota</taxon>
        <taxon>Actinomycetes</taxon>
        <taxon>Kitasatosporales</taxon>
        <taxon>Streptomycetaceae</taxon>
        <taxon>Streptomyces</taxon>
    </lineage>
</organism>
<evidence type="ECO:0000313" key="3">
    <source>
        <dbReference type="Proteomes" id="UP000828924"/>
    </source>
</evidence>
<protein>
    <submittedName>
        <fullName evidence="2">Extracellular solute-binding protein</fullName>
    </submittedName>
</protein>
<dbReference type="EMBL" id="CP071872">
    <property type="protein sequence ID" value="UNM12904.1"/>
    <property type="molecule type" value="Genomic_DNA"/>
</dbReference>
<evidence type="ECO:0000313" key="2">
    <source>
        <dbReference type="EMBL" id="UNM12904.1"/>
    </source>
</evidence>